<gene>
    <name evidence="3" type="ORF">SAMN04488557_3449</name>
</gene>
<dbReference type="EMBL" id="FPCH01000003">
    <property type="protein sequence ID" value="SFV38007.1"/>
    <property type="molecule type" value="Genomic_DNA"/>
</dbReference>
<dbReference type="NCBIfam" id="NF006622">
    <property type="entry name" value="PRK09190.1"/>
    <property type="match status" value="1"/>
</dbReference>
<evidence type="ECO:0000259" key="2">
    <source>
        <dbReference type="Pfam" id="PF04296"/>
    </source>
</evidence>
<dbReference type="Pfam" id="PF04296">
    <property type="entry name" value="YlxR"/>
    <property type="match status" value="1"/>
</dbReference>
<keyword evidence="4" id="KW-1185">Reference proteome</keyword>
<evidence type="ECO:0000313" key="4">
    <source>
        <dbReference type="Proteomes" id="UP000199423"/>
    </source>
</evidence>
<dbReference type="Proteomes" id="UP000199423">
    <property type="component" value="Unassembled WGS sequence"/>
</dbReference>
<evidence type="ECO:0000313" key="3">
    <source>
        <dbReference type="EMBL" id="SFV38007.1"/>
    </source>
</evidence>
<reference evidence="4" key="1">
    <citation type="submission" date="2016-10" db="EMBL/GenBank/DDBJ databases">
        <authorList>
            <person name="Varghese N."/>
            <person name="Submissions S."/>
        </authorList>
    </citation>
    <scope>NUCLEOTIDE SEQUENCE [LARGE SCALE GENOMIC DNA]</scope>
    <source>
        <strain evidence="4">DSM 1565</strain>
    </source>
</reference>
<dbReference type="Gene3D" id="3.30.1330.30">
    <property type="match status" value="1"/>
</dbReference>
<accession>A0A1I7NTK2</accession>
<dbReference type="SUPFAM" id="SSF64376">
    <property type="entry name" value="YlxR-like"/>
    <property type="match status" value="1"/>
</dbReference>
<dbReference type="InterPro" id="IPR029064">
    <property type="entry name" value="Ribosomal_eL30-like_sf"/>
</dbReference>
<dbReference type="AlphaFoldDB" id="A0A1I7NTK2"/>
<dbReference type="STRING" id="51670.SAMN04488557_3449"/>
<dbReference type="PANTHER" id="PTHR34215:SF1">
    <property type="entry name" value="YLXR DOMAIN-CONTAINING PROTEIN"/>
    <property type="match status" value="1"/>
</dbReference>
<dbReference type="InterPro" id="IPR007393">
    <property type="entry name" value="YlxR_dom"/>
</dbReference>
<evidence type="ECO:0000256" key="1">
    <source>
        <dbReference type="SAM" id="MobiDB-lite"/>
    </source>
</evidence>
<organism evidence="3 4">
    <name type="scientific">Hyphomicrobium facile</name>
    <dbReference type="NCBI Taxonomy" id="51670"/>
    <lineage>
        <taxon>Bacteria</taxon>
        <taxon>Pseudomonadati</taxon>
        <taxon>Pseudomonadota</taxon>
        <taxon>Alphaproteobacteria</taxon>
        <taxon>Hyphomicrobiales</taxon>
        <taxon>Hyphomicrobiaceae</taxon>
        <taxon>Hyphomicrobium</taxon>
    </lineage>
</organism>
<feature type="compositionally biased region" description="Polar residues" evidence="1">
    <location>
        <begin position="8"/>
        <end position="19"/>
    </location>
</feature>
<sequence>MMAKRQNRPTQNRTEQGSVPGSERLCAVTRRALDPENLIRFALSPDGIIVPDLDRRLPGRGVWVGCERGLIEKAVSTHAFSKSLKMKAEAPVDLAERVDDLIVKRVAGMLSLANKAGSVIAGFEKIYAALEKKPVRAILHGSDAALDGRSKIDRKYKAIQASRGAPAAIVDVLTIAQMSLAIGRGSVVHAALTPGGLSDRFLEEAERLLRYRSSAIEATPVATDEISELSS</sequence>
<dbReference type="Gene3D" id="3.30.1230.10">
    <property type="entry name" value="YlxR-like"/>
    <property type="match status" value="1"/>
</dbReference>
<dbReference type="InterPro" id="IPR037465">
    <property type="entry name" value="YlxR"/>
</dbReference>
<protein>
    <recommendedName>
        <fullName evidence="2">YlxR domain-containing protein</fullName>
    </recommendedName>
</protein>
<dbReference type="PANTHER" id="PTHR34215">
    <property type="entry name" value="BLL0784 PROTEIN"/>
    <property type="match status" value="1"/>
</dbReference>
<feature type="region of interest" description="Disordered" evidence="1">
    <location>
        <begin position="1"/>
        <end position="21"/>
    </location>
</feature>
<feature type="domain" description="YlxR" evidence="2">
    <location>
        <begin position="24"/>
        <end position="95"/>
    </location>
</feature>
<name>A0A1I7NTK2_9HYPH</name>
<proteinExistence type="predicted"/>
<dbReference type="InterPro" id="IPR035931">
    <property type="entry name" value="YlxR-like_sf"/>
</dbReference>
<dbReference type="SUPFAM" id="SSF55315">
    <property type="entry name" value="L30e-like"/>
    <property type="match status" value="1"/>
</dbReference>